<evidence type="ECO:0000256" key="2">
    <source>
        <dbReference type="SAM" id="Phobius"/>
    </source>
</evidence>
<protein>
    <submittedName>
        <fullName evidence="3">Uncharacterized protein</fullName>
    </submittedName>
</protein>
<dbReference type="PRINTS" id="PR00449">
    <property type="entry name" value="RASTRNSFRMNG"/>
</dbReference>
<keyword evidence="2" id="KW-0812">Transmembrane</keyword>
<dbReference type="GO" id="GO:0003924">
    <property type="term" value="F:GTPase activity"/>
    <property type="evidence" value="ECO:0007669"/>
    <property type="project" value="InterPro"/>
</dbReference>
<evidence type="ECO:0000313" key="4">
    <source>
        <dbReference type="Proteomes" id="UP000187209"/>
    </source>
</evidence>
<dbReference type="InterPro" id="IPR001806">
    <property type="entry name" value="Small_GTPase"/>
</dbReference>
<dbReference type="OrthoDB" id="9989112at2759"/>
<dbReference type="SMART" id="SM00175">
    <property type="entry name" value="RAB"/>
    <property type="match status" value="1"/>
</dbReference>
<proteinExistence type="predicted"/>
<dbReference type="SUPFAM" id="SSF52540">
    <property type="entry name" value="P-loop containing nucleoside triphosphate hydrolases"/>
    <property type="match status" value="1"/>
</dbReference>
<accession>A0A1R2BQ67</accession>
<dbReference type="EMBL" id="MPUH01000496">
    <property type="protein sequence ID" value="OMJ78942.1"/>
    <property type="molecule type" value="Genomic_DNA"/>
</dbReference>
<dbReference type="AlphaFoldDB" id="A0A1R2BQ67"/>
<dbReference type="CDD" id="cd00154">
    <property type="entry name" value="Rab"/>
    <property type="match status" value="1"/>
</dbReference>
<evidence type="ECO:0000256" key="1">
    <source>
        <dbReference type="ARBA" id="ARBA00022741"/>
    </source>
</evidence>
<keyword evidence="2" id="KW-0472">Membrane</keyword>
<dbReference type="PANTHER" id="PTHR47978">
    <property type="match status" value="1"/>
</dbReference>
<dbReference type="Gene3D" id="3.40.50.300">
    <property type="entry name" value="P-loop containing nucleotide triphosphate hydrolases"/>
    <property type="match status" value="1"/>
</dbReference>
<dbReference type="Pfam" id="PF00071">
    <property type="entry name" value="Ras"/>
    <property type="match status" value="1"/>
</dbReference>
<keyword evidence="2" id="KW-1133">Transmembrane helix</keyword>
<reference evidence="3 4" key="1">
    <citation type="submission" date="2016-11" db="EMBL/GenBank/DDBJ databases">
        <title>The macronuclear genome of Stentor coeruleus: a giant cell with tiny introns.</title>
        <authorList>
            <person name="Slabodnick M."/>
            <person name="Ruby J.G."/>
            <person name="Reiff S.B."/>
            <person name="Swart E.C."/>
            <person name="Gosai S."/>
            <person name="Prabakaran S."/>
            <person name="Witkowska E."/>
            <person name="Larue G.E."/>
            <person name="Fisher S."/>
            <person name="Freeman R.M."/>
            <person name="Gunawardena J."/>
            <person name="Chu W."/>
            <person name="Stover N.A."/>
            <person name="Gregory B.D."/>
            <person name="Nowacki M."/>
            <person name="Derisi J."/>
            <person name="Roy S.W."/>
            <person name="Marshall W.F."/>
            <person name="Sood P."/>
        </authorList>
    </citation>
    <scope>NUCLEOTIDE SEQUENCE [LARGE SCALE GENOMIC DNA]</scope>
    <source>
        <strain evidence="3">WM001</strain>
    </source>
</reference>
<name>A0A1R2BQ67_9CILI</name>
<evidence type="ECO:0000313" key="3">
    <source>
        <dbReference type="EMBL" id="OMJ78942.1"/>
    </source>
</evidence>
<comment type="caution">
    <text evidence="3">The sequence shown here is derived from an EMBL/GenBank/DDBJ whole genome shotgun (WGS) entry which is preliminary data.</text>
</comment>
<dbReference type="GO" id="GO:0005525">
    <property type="term" value="F:GTP binding"/>
    <property type="evidence" value="ECO:0007669"/>
    <property type="project" value="InterPro"/>
</dbReference>
<keyword evidence="1" id="KW-0547">Nucleotide-binding</keyword>
<dbReference type="PROSITE" id="PS51419">
    <property type="entry name" value="RAB"/>
    <property type="match status" value="1"/>
</dbReference>
<gene>
    <name evidence="3" type="ORF">SteCoe_21165</name>
</gene>
<sequence length="265" mass="30080">MDHPNDISNPAADSNQSLSSRILYDEVYKILILGDTQSGKTSILSAYIPLPHKDTNIGPCSEFKSKIVTLNSGTKAKVHIWDVSGELEYPELVRVYYKNLSGAIIIIDLTKKRSLHVAQSWVEELRTQNACKHILLLANKNDICHKIPSMRQIDSKQVEEVAKICNVPFIETNAHNGEEVTVAFKGLLERIHEECLGETKELEVKDLREEKIMLRDEKGYEEIGKILEEIGGGSNEYKPKFLSVKRIVFFMGIFAVFFAYWINLP</sequence>
<dbReference type="Proteomes" id="UP000187209">
    <property type="component" value="Unassembled WGS sequence"/>
</dbReference>
<dbReference type="NCBIfam" id="TIGR00231">
    <property type="entry name" value="small_GTP"/>
    <property type="match status" value="1"/>
</dbReference>
<dbReference type="InterPro" id="IPR027417">
    <property type="entry name" value="P-loop_NTPase"/>
</dbReference>
<organism evidence="3 4">
    <name type="scientific">Stentor coeruleus</name>
    <dbReference type="NCBI Taxonomy" id="5963"/>
    <lineage>
        <taxon>Eukaryota</taxon>
        <taxon>Sar</taxon>
        <taxon>Alveolata</taxon>
        <taxon>Ciliophora</taxon>
        <taxon>Postciliodesmatophora</taxon>
        <taxon>Heterotrichea</taxon>
        <taxon>Heterotrichida</taxon>
        <taxon>Stentoridae</taxon>
        <taxon>Stentor</taxon>
    </lineage>
</organism>
<keyword evidence="4" id="KW-1185">Reference proteome</keyword>
<dbReference type="InterPro" id="IPR005225">
    <property type="entry name" value="Small_GTP-bd"/>
</dbReference>
<dbReference type="SMART" id="SM00173">
    <property type="entry name" value="RAS"/>
    <property type="match status" value="1"/>
</dbReference>
<feature type="transmembrane region" description="Helical" evidence="2">
    <location>
        <begin position="247"/>
        <end position="264"/>
    </location>
</feature>